<dbReference type="Gene3D" id="1.10.357.10">
    <property type="entry name" value="Tetracycline Repressor, domain 2"/>
    <property type="match status" value="1"/>
</dbReference>
<evidence type="ECO:0000313" key="2">
    <source>
        <dbReference type="Proteomes" id="UP000077868"/>
    </source>
</evidence>
<evidence type="ECO:0000313" key="1">
    <source>
        <dbReference type="EMBL" id="ANH38096.1"/>
    </source>
</evidence>
<dbReference type="OrthoDB" id="4408384at2"/>
<accession>A0A1A9GJ45</accession>
<sequence length="112" mass="12696">MRPRNEWTRSADVADAINALLLQQGLGAPSQRAIAAQTRLSPGTLTYEYGSRADMLRLTGIQVGRDHARIWADRCYRARRSGETGLDALLPRDELDLEHERLWGAWRELAPR</sequence>
<dbReference type="EMBL" id="CP015079">
    <property type="protein sequence ID" value="ANH38096.1"/>
    <property type="molecule type" value="Genomic_DNA"/>
</dbReference>
<proteinExistence type="predicted"/>
<protein>
    <recommendedName>
        <fullName evidence="3">HTH tetR-type domain-containing protein</fullName>
    </recommendedName>
</protein>
<keyword evidence="2" id="KW-1185">Reference proteome</keyword>
<dbReference type="SUPFAM" id="SSF46689">
    <property type="entry name" value="Homeodomain-like"/>
    <property type="match status" value="1"/>
</dbReference>
<dbReference type="KEGG" id="ndk:I601_1664"/>
<dbReference type="AlphaFoldDB" id="A0A1A9GJ45"/>
<reference evidence="1 2" key="1">
    <citation type="submission" date="2016-03" db="EMBL/GenBank/DDBJ databases">
        <title>Complete genome sequence of a soil Actinobacterium, Nocardioides dokdonensis FR1436.</title>
        <authorList>
            <person name="Kwon S.-K."/>
            <person name="Kim K."/>
            <person name="Kim J.F."/>
        </authorList>
    </citation>
    <scope>NUCLEOTIDE SEQUENCE [LARGE SCALE GENOMIC DNA]</scope>
    <source>
        <strain evidence="1 2">FR1436</strain>
    </source>
</reference>
<dbReference type="InterPro" id="IPR009057">
    <property type="entry name" value="Homeodomain-like_sf"/>
</dbReference>
<evidence type="ECO:0008006" key="3">
    <source>
        <dbReference type="Google" id="ProtNLM"/>
    </source>
</evidence>
<dbReference type="RefSeq" id="WP_068108108.1">
    <property type="nucleotide sequence ID" value="NZ_CP015079.1"/>
</dbReference>
<organism evidence="1 2">
    <name type="scientific">Nocardioides dokdonensis FR1436</name>
    <dbReference type="NCBI Taxonomy" id="1300347"/>
    <lineage>
        <taxon>Bacteria</taxon>
        <taxon>Bacillati</taxon>
        <taxon>Actinomycetota</taxon>
        <taxon>Actinomycetes</taxon>
        <taxon>Propionibacteriales</taxon>
        <taxon>Nocardioidaceae</taxon>
        <taxon>Nocardioides</taxon>
    </lineage>
</organism>
<name>A0A1A9GJ45_9ACTN</name>
<dbReference type="Proteomes" id="UP000077868">
    <property type="component" value="Chromosome"/>
</dbReference>
<dbReference type="STRING" id="1300347.I601_1664"/>
<dbReference type="PATRIC" id="fig|1300347.3.peg.1664"/>
<gene>
    <name evidence="1" type="ORF">I601_1664</name>
</gene>